<keyword evidence="4 8" id="KW-1133">Transmembrane helix</keyword>
<evidence type="ECO:0000313" key="11">
    <source>
        <dbReference type="Proteomes" id="UP000186922"/>
    </source>
</evidence>
<dbReference type="STRING" id="947166.A0A1D1V3R3"/>
<name>A0A1D1V3R3_RAMVA</name>
<keyword evidence="3 7" id="KW-0812">Transmembrane</keyword>
<dbReference type="Proteomes" id="UP000186922">
    <property type="component" value="Unassembled WGS sequence"/>
</dbReference>
<gene>
    <name evidence="10" type="primary">RvY_05360-1</name>
    <name evidence="10" type="synonym">RvY_05360.1</name>
    <name evidence="10" type="ORF">RvY_05360</name>
</gene>
<evidence type="ECO:0000256" key="4">
    <source>
        <dbReference type="ARBA" id="ARBA00022989"/>
    </source>
</evidence>
<evidence type="ECO:0000256" key="3">
    <source>
        <dbReference type="ARBA" id="ARBA00022692"/>
    </source>
</evidence>
<reference evidence="10 11" key="1">
    <citation type="journal article" date="2016" name="Nat. Commun.">
        <title>Extremotolerant tardigrade genome and improved radiotolerance of human cultured cells by tardigrade-unique protein.</title>
        <authorList>
            <person name="Hashimoto T."/>
            <person name="Horikawa D.D."/>
            <person name="Saito Y."/>
            <person name="Kuwahara H."/>
            <person name="Kozuka-Hata H."/>
            <person name="Shin-I T."/>
            <person name="Minakuchi Y."/>
            <person name="Ohishi K."/>
            <person name="Motoyama A."/>
            <person name="Aizu T."/>
            <person name="Enomoto A."/>
            <person name="Kondo K."/>
            <person name="Tanaka S."/>
            <person name="Hara Y."/>
            <person name="Koshikawa S."/>
            <person name="Sagara H."/>
            <person name="Miura T."/>
            <person name="Yokobori S."/>
            <person name="Miyagawa K."/>
            <person name="Suzuki Y."/>
            <person name="Kubo T."/>
            <person name="Oyama M."/>
            <person name="Kohara Y."/>
            <person name="Fujiyama A."/>
            <person name="Arakawa K."/>
            <person name="Katayama T."/>
            <person name="Toyoda A."/>
            <person name="Kunieda T."/>
        </authorList>
    </citation>
    <scope>NUCLEOTIDE SEQUENCE [LARGE SCALE GENOMIC DNA]</scope>
    <source>
        <strain evidence="10 11">YOKOZUNA-1</strain>
    </source>
</reference>
<proteinExistence type="inferred from homology"/>
<dbReference type="EMBL" id="BDGG01000002">
    <property type="protein sequence ID" value="GAU93413.1"/>
    <property type="molecule type" value="Genomic_DNA"/>
</dbReference>
<feature type="transmembrane region" description="Helical" evidence="8">
    <location>
        <begin position="101"/>
        <end position="123"/>
    </location>
</feature>
<organism evidence="10 11">
    <name type="scientific">Ramazzottius varieornatus</name>
    <name type="common">Water bear</name>
    <name type="synonym">Tardigrade</name>
    <dbReference type="NCBI Taxonomy" id="947166"/>
    <lineage>
        <taxon>Eukaryota</taxon>
        <taxon>Metazoa</taxon>
        <taxon>Ecdysozoa</taxon>
        <taxon>Tardigrada</taxon>
        <taxon>Eutardigrada</taxon>
        <taxon>Parachela</taxon>
        <taxon>Hypsibioidea</taxon>
        <taxon>Ramazzottiidae</taxon>
        <taxon>Ramazzottius</taxon>
    </lineage>
</organism>
<dbReference type="InterPro" id="IPR008253">
    <property type="entry name" value="Marvel"/>
</dbReference>
<dbReference type="Pfam" id="PF01284">
    <property type="entry name" value="MARVEL"/>
    <property type="match status" value="1"/>
</dbReference>
<accession>A0A1D1V3R3</accession>
<dbReference type="PRINTS" id="PR00220">
    <property type="entry name" value="SYNAPTOPHYSN"/>
</dbReference>
<feature type="transmembrane region" description="Helical" evidence="8">
    <location>
        <begin position="199"/>
        <end position="221"/>
    </location>
</feature>
<comment type="subcellular location">
    <subcellularLocation>
        <location evidence="1">Membrane</location>
        <topology evidence="1">Multi-pass membrane protein</topology>
    </subcellularLocation>
</comment>
<evidence type="ECO:0000256" key="7">
    <source>
        <dbReference type="PROSITE-ProRule" id="PRU00581"/>
    </source>
</evidence>
<evidence type="ECO:0000256" key="2">
    <source>
        <dbReference type="ARBA" id="ARBA00006476"/>
    </source>
</evidence>
<evidence type="ECO:0000256" key="8">
    <source>
        <dbReference type="SAM" id="Phobius"/>
    </source>
</evidence>
<comment type="similarity">
    <text evidence="2">Belongs to the synaptophysin/synaptobrevin family.</text>
</comment>
<evidence type="ECO:0000259" key="9">
    <source>
        <dbReference type="PROSITE" id="PS51225"/>
    </source>
</evidence>
<evidence type="ECO:0000256" key="6">
    <source>
        <dbReference type="ARBA" id="ARBA00023180"/>
    </source>
</evidence>
<evidence type="ECO:0000256" key="5">
    <source>
        <dbReference type="ARBA" id="ARBA00023136"/>
    </source>
</evidence>
<keyword evidence="5 7" id="KW-0472">Membrane</keyword>
<dbReference type="PANTHER" id="PTHR10306">
    <property type="entry name" value="SYNAPTOPHYSIN"/>
    <property type="match status" value="1"/>
</dbReference>
<keyword evidence="11" id="KW-1185">Reference proteome</keyword>
<evidence type="ECO:0000313" key="10">
    <source>
        <dbReference type="EMBL" id="GAU93413.1"/>
    </source>
</evidence>
<dbReference type="InterPro" id="IPR001285">
    <property type="entry name" value="Synaptophysin/porin"/>
</dbReference>
<dbReference type="OrthoDB" id="10006326at2759"/>
<comment type="caution">
    <text evidence="10">The sequence shown here is derived from an EMBL/GenBank/DDBJ whole genome shotgun (WGS) entry which is preliminary data.</text>
</comment>
<sequence>MDAIRNGMEFNGRVWKEPRGFIKILELIFGICAFATTSSYSSQGSVNYACNDTKDITEHTQTYNFSYPFDLEDYDVRVHPCSLTNNELEPLGGSHRSSAQFFVAVGVLTFLYCLGALLLYIFLDKLYRTRENIPLADFILTIMFAFFWLVASSAWAHGVTGVKAATDPNYVVSRLADRGSDKVGCTSCQPGSYPNYANLNISVIFGFLNFFIWAGNVWFLYKETPWYKASHPTETVASSSLGAGTSGFASGMPPKL</sequence>
<evidence type="ECO:0000256" key="1">
    <source>
        <dbReference type="ARBA" id="ARBA00004141"/>
    </source>
</evidence>
<dbReference type="AlphaFoldDB" id="A0A1D1V3R3"/>
<protein>
    <recommendedName>
        <fullName evidence="9">MARVEL domain-containing protein</fullName>
    </recommendedName>
</protein>
<keyword evidence="6" id="KW-0325">Glycoprotein</keyword>
<dbReference type="PROSITE" id="PS51225">
    <property type="entry name" value="MARVEL"/>
    <property type="match status" value="1"/>
</dbReference>
<feature type="transmembrane region" description="Helical" evidence="8">
    <location>
        <begin position="135"/>
        <end position="156"/>
    </location>
</feature>
<feature type="domain" description="MARVEL" evidence="9">
    <location>
        <begin position="14"/>
        <end position="225"/>
    </location>
</feature>
<feature type="transmembrane region" description="Helical" evidence="8">
    <location>
        <begin position="21"/>
        <end position="40"/>
    </location>
</feature>
<dbReference type="GO" id="GO:0030672">
    <property type="term" value="C:synaptic vesicle membrane"/>
    <property type="evidence" value="ECO:0007669"/>
    <property type="project" value="TreeGrafter"/>
</dbReference>
<dbReference type="PANTHER" id="PTHR10306:SF17">
    <property type="entry name" value="MARVEL DOMAIN-CONTAINING PROTEIN"/>
    <property type="match status" value="1"/>
</dbReference>